<proteinExistence type="predicted"/>
<dbReference type="GO" id="GO:0009968">
    <property type="term" value="P:negative regulation of signal transduction"/>
    <property type="evidence" value="ECO:0007669"/>
    <property type="project" value="UniProtKB-KW"/>
</dbReference>
<dbReference type="EMBL" id="JANEYG010000016">
    <property type="protein sequence ID" value="KAJ8919983.1"/>
    <property type="molecule type" value="Genomic_DNA"/>
</dbReference>
<evidence type="ECO:0000256" key="1">
    <source>
        <dbReference type="ARBA" id="ARBA00022604"/>
    </source>
</evidence>
<dbReference type="SUPFAM" id="SSF55550">
    <property type="entry name" value="SH2 domain"/>
    <property type="match status" value="1"/>
</dbReference>
<dbReference type="Pfam" id="PF07525">
    <property type="entry name" value="SOCS_box"/>
    <property type="match status" value="1"/>
</dbReference>
<evidence type="ECO:0000256" key="5">
    <source>
        <dbReference type="PROSITE-ProRule" id="PRU00191"/>
    </source>
</evidence>
<dbReference type="Gene3D" id="1.10.750.20">
    <property type="entry name" value="SOCS box"/>
    <property type="match status" value="1"/>
</dbReference>
<dbReference type="SUPFAM" id="SSF158235">
    <property type="entry name" value="SOCS box-like"/>
    <property type="match status" value="1"/>
</dbReference>
<dbReference type="SMART" id="SM00969">
    <property type="entry name" value="SOCS_box"/>
    <property type="match status" value="1"/>
</dbReference>
<dbReference type="AlphaFoldDB" id="A0AAV8W0F2"/>
<organism evidence="8 9">
    <name type="scientific">Exocentrus adspersus</name>
    <dbReference type="NCBI Taxonomy" id="1586481"/>
    <lineage>
        <taxon>Eukaryota</taxon>
        <taxon>Metazoa</taxon>
        <taxon>Ecdysozoa</taxon>
        <taxon>Arthropoda</taxon>
        <taxon>Hexapoda</taxon>
        <taxon>Insecta</taxon>
        <taxon>Pterygota</taxon>
        <taxon>Neoptera</taxon>
        <taxon>Endopterygota</taxon>
        <taxon>Coleoptera</taxon>
        <taxon>Polyphaga</taxon>
        <taxon>Cucujiformia</taxon>
        <taxon>Chrysomeloidea</taxon>
        <taxon>Cerambycidae</taxon>
        <taxon>Lamiinae</taxon>
        <taxon>Acanthocinini</taxon>
        <taxon>Exocentrus</taxon>
    </lineage>
</organism>
<dbReference type="InterPro" id="IPR036860">
    <property type="entry name" value="SH2_dom_sf"/>
</dbReference>
<dbReference type="InterPro" id="IPR000980">
    <property type="entry name" value="SH2"/>
</dbReference>
<dbReference type="CDD" id="cd03717">
    <property type="entry name" value="SOCS_SOCS_like"/>
    <property type="match status" value="1"/>
</dbReference>
<evidence type="ECO:0000313" key="9">
    <source>
        <dbReference type="Proteomes" id="UP001159042"/>
    </source>
</evidence>
<dbReference type="Proteomes" id="UP001159042">
    <property type="component" value="Unassembled WGS sequence"/>
</dbReference>
<dbReference type="Gene3D" id="3.30.505.10">
    <property type="entry name" value="SH2 domain"/>
    <property type="match status" value="1"/>
</dbReference>
<feature type="domain" description="SH2" evidence="6">
    <location>
        <begin position="199"/>
        <end position="303"/>
    </location>
</feature>
<dbReference type="GO" id="GO:0035556">
    <property type="term" value="P:intracellular signal transduction"/>
    <property type="evidence" value="ECO:0007669"/>
    <property type="project" value="InterPro"/>
</dbReference>
<dbReference type="PANTHER" id="PTHR10155:SF32">
    <property type="entry name" value="LP02169P"/>
    <property type="match status" value="1"/>
</dbReference>
<comment type="caution">
    <text evidence="8">The sequence shown here is derived from an EMBL/GenBank/DDBJ whole genome shotgun (WGS) entry which is preliminary data.</text>
</comment>
<name>A0AAV8W0F2_9CUCU</name>
<evidence type="ECO:0000259" key="6">
    <source>
        <dbReference type="PROSITE" id="PS50001"/>
    </source>
</evidence>
<keyword evidence="3" id="KW-0833">Ubl conjugation pathway</keyword>
<accession>A0AAV8W0F2</accession>
<dbReference type="SMART" id="SM00253">
    <property type="entry name" value="SOCS"/>
    <property type="match status" value="1"/>
</dbReference>
<feature type="domain" description="SOCS box" evidence="7">
    <location>
        <begin position="298"/>
        <end position="348"/>
    </location>
</feature>
<sequence>MANPGNSSNKSKSWIHRLRHLRIRRNSERAAGNNNVTTVVFRRPTTQFSDGDTTTTCSRTRSSFRKSLRKMHTRVKSVFMGTNAAPSSRHSIHVSVPTSSASSQSRVTLSSPASHIENIYSLEPIRKESLIEDGTMETGASRATNDYDLYADSYSSPEASEGPAIAPRRGSRRTFPQLSEIQNGRVPKVEVVSLSNCYWYWGPITRMQAEDRLRNFPDGAFLIRDSSSDKYIFTMSFRSVGRTLHTRVELNKNGYSLFNQGGYHSVAELVDDALAKSKNCVYCYTRSTDEISPNYPVRLTLPVSRYDKVPTLKHLSRLVIRQYISISDTEKLPLPRSLVAYLREESLYF</sequence>
<protein>
    <recommendedName>
        <fullName evidence="10">Suppressor of cytokine signaling 6</fullName>
    </recommendedName>
</protein>
<dbReference type="SMART" id="SM00252">
    <property type="entry name" value="SH2"/>
    <property type="match status" value="1"/>
</dbReference>
<evidence type="ECO:0000313" key="8">
    <source>
        <dbReference type="EMBL" id="KAJ8919983.1"/>
    </source>
</evidence>
<gene>
    <name evidence="8" type="ORF">NQ315_006513</name>
</gene>
<dbReference type="GO" id="GO:0046935">
    <property type="term" value="F:1-phosphatidylinositol-3-kinase regulator activity"/>
    <property type="evidence" value="ECO:0007669"/>
    <property type="project" value="TreeGrafter"/>
</dbReference>
<evidence type="ECO:0008006" key="10">
    <source>
        <dbReference type="Google" id="ProtNLM"/>
    </source>
</evidence>
<dbReference type="PROSITE" id="PS50225">
    <property type="entry name" value="SOCS"/>
    <property type="match status" value="1"/>
</dbReference>
<keyword evidence="9" id="KW-1185">Reference proteome</keyword>
<dbReference type="PANTHER" id="PTHR10155">
    <property type="entry name" value="PHOSPHATIDYLINOSITOL 3-KINASE REGULATORY SUBUNIT"/>
    <property type="match status" value="1"/>
</dbReference>
<dbReference type="Pfam" id="PF00017">
    <property type="entry name" value="SH2"/>
    <property type="match status" value="1"/>
</dbReference>
<dbReference type="InterPro" id="IPR001496">
    <property type="entry name" value="SOCS_box"/>
</dbReference>
<dbReference type="InterPro" id="IPR036036">
    <property type="entry name" value="SOCS_box-like_dom_sf"/>
</dbReference>
<evidence type="ECO:0000256" key="3">
    <source>
        <dbReference type="ARBA" id="ARBA00022786"/>
    </source>
</evidence>
<dbReference type="GO" id="GO:0046854">
    <property type="term" value="P:phosphatidylinositol phosphate biosynthetic process"/>
    <property type="evidence" value="ECO:0007669"/>
    <property type="project" value="TreeGrafter"/>
</dbReference>
<dbReference type="GO" id="GO:0005942">
    <property type="term" value="C:phosphatidylinositol 3-kinase complex"/>
    <property type="evidence" value="ECO:0007669"/>
    <property type="project" value="TreeGrafter"/>
</dbReference>
<keyword evidence="1" id="KW-0341">Growth regulation</keyword>
<evidence type="ECO:0000256" key="2">
    <source>
        <dbReference type="ARBA" id="ARBA00022700"/>
    </source>
</evidence>
<evidence type="ECO:0000256" key="4">
    <source>
        <dbReference type="ARBA" id="ARBA00022999"/>
    </source>
</evidence>
<reference evidence="8 9" key="1">
    <citation type="journal article" date="2023" name="Insect Mol. Biol.">
        <title>Genome sequencing provides insights into the evolution of gene families encoding plant cell wall-degrading enzymes in longhorned beetles.</title>
        <authorList>
            <person name="Shin N.R."/>
            <person name="Okamura Y."/>
            <person name="Kirsch R."/>
            <person name="Pauchet Y."/>
        </authorList>
    </citation>
    <scope>NUCLEOTIDE SEQUENCE [LARGE SCALE GENOMIC DNA]</scope>
    <source>
        <strain evidence="8">EAD_L_NR</strain>
    </source>
</reference>
<evidence type="ECO:0000259" key="7">
    <source>
        <dbReference type="PROSITE" id="PS50225"/>
    </source>
</evidence>
<keyword evidence="2" id="KW-0734">Signal transduction inhibitor</keyword>
<keyword evidence="4 5" id="KW-0727">SH2 domain</keyword>
<dbReference type="PROSITE" id="PS50001">
    <property type="entry name" value="SH2"/>
    <property type="match status" value="1"/>
</dbReference>